<evidence type="ECO:0000313" key="1">
    <source>
        <dbReference type="EMBL" id="HGW93869.1"/>
    </source>
</evidence>
<dbReference type="InterPro" id="IPR014729">
    <property type="entry name" value="Rossmann-like_a/b/a_fold"/>
</dbReference>
<dbReference type="Gene3D" id="3.40.50.620">
    <property type="entry name" value="HUPs"/>
    <property type="match status" value="1"/>
</dbReference>
<organism evidence="1">
    <name type="scientific">Oscillatoriales cyanobacterium SpSt-402</name>
    <dbReference type="NCBI Taxonomy" id="2282168"/>
    <lineage>
        <taxon>Bacteria</taxon>
        <taxon>Bacillati</taxon>
        <taxon>Cyanobacteriota</taxon>
        <taxon>Cyanophyceae</taxon>
        <taxon>Oscillatoriophycideae</taxon>
        <taxon>Oscillatoriales</taxon>
    </lineage>
</organism>
<sequence length="235" mass="25857">MLTRLEHALNSPGLAKQMVLRSKEPSVFQPPADDINLVVGYNGSTHSQTALDLTLWIAHQTRLATQKMVTVQVIYVVELESTYPAPQDGLPELCLPSLDIYSDGFEIWAGRSNLDSCTERLTSNGTCQTGLVAIADCPDKTRVSLEQSSDRQIQQFEKADRILWQARHLADEWRGSLETHLRFGCVAEELKIVSQQVSTTALLLGCSSAKHPTVQALGGNLPFPVLGIPPKLPLR</sequence>
<accession>A0A832H1C9</accession>
<reference evidence="1" key="1">
    <citation type="journal article" date="2020" name="mSystems">
        <title>Genome- and Community-Level Interaction Insights into Carbon Utilization and Element Cycling Functions of Hydrothermarchaeota in Hydrothermal Sediment.</title>
        <authorList>
            <person name="Zhou Z."/>
            <person name="Liu Y."/>
            <person name="Xu W."/>
            <person name="Pan J."/>
            <person name="Luo Z.H."/>
            <person name="Li M."/>
        </authorList>
    </citation>
    <scope>NUCLEOTIDE SEQUENCE [LARGE SCALE GENOMIC DNA]</scope>
    <source>
        <strain evidence="1">SpSt-402</strain>
    </source>
</reference>
<proteinExistence type="predicted"/>
<comment type="caution">
    <text evidence="1">The sequence shown here is derived from an EMBL/GenBank/DDBJ whole genome shotgun (WGS) entry which is preliminary data.</text>
</comment>
<gene>
    <name evidence="1" type="ORF">ENR47_06255</name>
</gene>
<dbReference type="AlphaFoldDB" id="A0A832H1C9"/>
<dbReference type="EMBL" id="DSRD01000404">
    <property type="protein sequence ID" value="HGW93869.1"/>
    <property type="molecule type" value="Genomic_DNA"/>
</dbReference>
<name>A0A832H1C9_9CYAN</name>
<protein>
    <submittedName>
        <fullName evidence="1">Universal stress protein</fullName>
    </submittedName>
</protein>